<evidence type="ECO:0000313" key="2">
    <source>
        <dbReference type="EMBL" id="WND16036.1"/>
    </source>
</evidence>
<dbReference type="EMBL" id="CP134213">
    <property type="protein sequence ID" value="WND16036.1"/>
    <property type="molecule type" value="Genomic_DNA"/>
</dbReference>
<sequence length="396" mass="41201">MGRQRPLPHEARSAAEFVACLRWLKEQSGLTYRQLEANAERRGDVLARSTAADALRRDSLPRAEVVVAFVRACGGNEDAAVWLEARDRLATAEPSEADGGAAPVDGGSALTHDGRTPVDGGSALTHDGQTPVDDSSTHPTDGSTHADDHPAHAVDAPTLGPTPASTPEHPTGPPAVRPVAGGVKNRRALAASAVAALLLAAVGAWALLPGETSDRGTGARAAGAGPRLDPSSTSDVEGPAPGPSWIRPALAPKLCVTEGHDRKGRYRSQVAVQRPCADATPPDLSLVSVGNTGSYYIQWRHPVYGDGCLTALGSGHVVEGLLEPWPWESCSADRTSQHFFFDPAGGSGADAYRIHVVQNGMCLGINGADDRAAGAEIAQQRCTGARDQEFVVDAVE</sequence>
<dbReference type="InterPro" id="IPR035992">
    <property type="entry name" value="Ricin_B-like_lectins"/>
</dbReference>
<dbReference type="CDD" id="cd00161">
    <property type="entry name" value="beta-trefoil_Ricin-like"/>
    <property type="match status" value="1"/>
</dbReference>
<dbReference type="SUPFAM" id="SSF50370">
    <property type="entry name" value="Ricin B-like lectins"/>
    <property type="match status" value="1"/>
</dbReference>
<dbReference type="PROSITE" id="PS50231">
    <property type="entry name" value="RICIN_B_LECTIN"/>
    <property type="match status" value="1"/>
</dbReference>
<dbReference type="Proteomes" id="UP001249394">
    <property type="component" value="Chromosome"/>
</dbReference>
<accession>A0ABY9U021</accession>
<feature type="region of interest" description="Disordered" evidence="1">
    <location>
        <begin position="211"/>
        <end position="244"/>
    </location>
</feature>
<feature type="compositionally biased region" description="Low complexity" evidence="1">
    <location>
        <begin position="215"/>
        <end position="225"/>
    </location>
</feature>
<feature type="region of interest" description="Disordered" evidence="1">
    <location>
        <begin position="92"/>
        <end position="179"/>
    </location>
</feature>
<reference evidence="2 3" key="1">
    <citation type="submission" date="2023-09" db="EMBL/GenBank/DDBJ databases">
        <title>The genome sequence of Streptomyces anthocyanicus.</title>
        <authorList>
            <person name="Mo P."/>
        </authorList>
    </citation>
    <scope>NUCLEOTIDE SEQUENCE [LARGE SCALE GENOMIC DNA]</scope>
    <source>
        <strain evidence="2 3">JCM 4387</strain>
    </source>
</reference>
<evidence type="ECO:0000313" key="3">
    <source>
        <dbReference type="Proteomes" id="UP001249394"/>
    </source>
</evidence>
<organism evidence="2 3">
    <name type="scientific">Streptomyces violaceus</name>
    <name type="common">Streptomyces venezuelae</name>
    <dbReference type="NCBI Taxonomy" id="1936"/>
    <lineage>
        <taxon>Bacteria</taxon>
        <taxon>Bacillati</taxon>
        <taxon>Actinomycetota</taxon>
        <taxon>Actinomycetes</taxon>
        <taxon>Kitasatosporales</taxon>
        <taxon>Streptomycetaceae</taxon>
        <taxon>Streptomyces</taxon>
    </lineage>
</organism>
<gene>
    <name evidence="2" type="ORF">RI060_01100</name>
</gene>
<keyword evidence="3" id="KW-1185">Reference proteome</keyword>
<dbReference type="Gene3D" id="2.80.10.50">
    <property type="match status" value="1"/>
</dbReference>
<protein>
    <submittedName>
        <fullName evidence="2">RICIN domain-containing protein</fullName>
    </submittedName>
</protein>
<proteinExistence type="predicted"/>
<evidence type="ECO:0000256" key="1">
    <source>
        <dbReference type="SAM" id="MobiDB-lite"/>
    </source>
</evidence>
<name>A0ABY9U021_STRVL</name>
<feature type="compositionally biased region" description="Polar residues" evidence="1">
    <location>
        <begin position="132"/>
        <end position="143"/>
    </location>
</feature>